<protein>
    <submittedName>
        <fullName evidence="2">PAS domain-containing protein</fullName>
    </submittedName>
</protein>
<comment type="caution">
    <text evidence="2">The sequence shown here is derived from an EMBL/GenBank/DDBJ whole genome shotgun (WGS) entry which is preliminary data.</text>
</comment>
<dbReference type="InterPro" id="IPR013656">
    <property type="entry name" value="PAS_4"/>
</dbReference>
<dbReference type="Proteomes" id="UP001597135">
    <property type="component" value="Unassembled WGS sequence"/>
</dbReference>
<gene>
    <name evidence="2" type="ORF">ACFQ4E_05845</name>
</gene>
<dbReference type="SUPFAM" id="SSF55785">
    <property type="entry name" value="PYP-like sensor domain (PAS domain)"/>
    <property type="match status" value="1"/>
</dbReference>
<dbReference type="Gene3D" id="3.30.450.20">
    <property type="entry name" value="PAS domain"/>
    <property type="match status" value="1"/>
</dbReference>
<organism evidence="2 3">
    <name type="scientific">Litorisediminicola beolgyonensis</name>
    <dbReference type="NCBI Taxonomy" id="1173614"/>
    <lineage>
        <taxon>Bacteria</taxon>
        <taxon>Pseudomonadati</taxon>
        <taxon>Pseudomonadota</taxon>
        <taxon>Alphaproteobacteria</taxon>
        <taxon>Rhodobacterales</taxon>
        <taxon>Paracoccaceae</taxon>
        <taxon>Litorisediminicola</taxon>
    </lineage>
</organism>
<evidence type="ECO:0000313" key="3">
    <source>
        <dbReference type="Proteomes" id="UP001597135"/>
    </source>
</evidence>
<dbReference type="InterPro" id="IPR035965">
    <property type="entry name" value="PAS-like_dom_sf"/>
</dbReference>
<accession>A0ABW3ZGS5</accession>
<dbReference type="EMBL" id="JBHTMU010000007">
    <property type="protein sequence ID" value="MFD1341935.1"/>
    <property type="molecule type" value="Genomic_DNA"/>
</dbReference>
<feature type="domain" description="PAS fold-4" evidence="1">
    <location>
        <begin position="33"/>
        <end position="133"/>
    </location>
</feature>
<keyword evidence="3" id="KW-1185">Reference proteome</keyword>
<evidence type="ECO:0000259" key="1">
    <source>
        <dbReference type="Pfam" id="PF08448"/>
    </source>
</evidence>
<dbReference type="CDD" id="cd00130">
    <property type="entry name" value="PAS"/>
    <property type="match status" value="1"/>
</dbReference>
<dbReference type="Pfam" id="PF08448">
    <property type="entry name" value="PAS_4"/>
    <property type="match status" value="1"/>
</dbReference>
<dbReference type="RefSeq" id="WP_386801997.1">
    <property type="nucleotide sequence ID" value="NZ_JBHTMU010000007.1"/>
</dbReference>
<proteinExistence type="predicted"/>
<sequence length="145" mass="15947">MLDSMKQVTLDIEEARKHGVDIDVKTAMLMSFSPDCIKLLSTSGDLLFMSRNGTCAMEIADPAPLYGRKWWDLWPDQERDRLRDAVDLAATGRTVNFVAECPTARGTPACWNVMVAGVPTSDGQVKELLAISVMTEEAPSELLVT</sequence>
<name>A0ABW3ZGS5_9RHOB</name>
<evidence type="ECO:0000313" key="2">
    <source>
        <dbReference type="EMBL" id="MFD1341935.1"/>
    </source>
</evidence>
<dbReference type="InterPro" id="IPR000014">
    <property type="entry name" value="PAS"/>
</dbReference>
<reference evidence="3" key="1">
    <citation type="journal article" date="2019" name="Int. J. Syst. Evol. Microbiol.">
        <title>The Global Catalogue of Microorganisms (GCM) 10K type strain sequencing project: providing services to taxonomists for standard genome sequencing and annotation.</title>
        <authorList>
            <consortium name="The Broad Institute Genomics Platform"/>
            <consortium name="The Broad Institute Genome Sequencing Center for Infectious Disease"/>
            <person name="Wu L."/>
            <person name="Ma J."/>
        </authorList>
    </citation>
    <scope>NUCLEOTIDE SEQUENCE [LARGE SCALE GENOMIC DNA]</scope>
    <source>
        <strain evidence="3">CCUG 62953</strain>
    </source>
</reference>